<dbReference type="CDD" id="cd08010">
    <property type="entry name" value="MltG_like"/>
    <property type="match status" value="1"/>
</dbReference>
<evidence type="ECO:0000313" key="9">
    <source>
        <dbReference type="Proteomes" id="UP000823914"/>
    </source>
</evidence>
<comment type="caution">
    <text evidence="8">The sequence shown here is derived from an EMBL/GenBank/DDBJ whole genome shotgun (WGS) entry which is preliminary data.</text>
</comment>
<evidence type="ECO:0000313" key="8">
    <source>
        <dbReference type="EMBL" id="MBU3850572.1"/>
    </source>
</evidence>
<dbReference type="PANTHER" id="PTHR30518:SF2">
    <property type="entry name" value="ENDOLYTIC MUREIN TRANSGLYCOSYLASE"/>
    <property type="match status" value="1"/>
</dbReference>
<dbReference type="GO" id="GO:0009252">
    <property type="term" value="P:peptidoglycan biosynthetic process"/>
    <property type="evidence" value="ECO:0007669"/>
    <property type="project" value="UniProtKB-UniRule"/>
</dbReference>
<keyword evidence="2 7" id="KW-0812">Transmembrane</keyword>
<dbReference type="EC" id="4.2.2.29" evidence="7"/>
<evidence type="ECO:0000256" key="7">
    <source>
        <dbReference type="HAMAP-Rule" id="MF_02065"/>
    </source>
</evidence>
<keyword evidence="5 7" id="KW-0456">Lyase</keyword>
<dbReference type="Pfam" id="PF02618">
    <property type="entry name" value="YceG"/>
    <property type="match status" value="1"/>
</dbReference>
<keyword evidence="4 7" id="KW-0472">Membrane</keyword>
<comment type="catalytic activity">
    <reaction evidence="7">
        <text>a peptidoglycan chain = a peptidoglycan chain with N-acetyl-1,6-anhydromuramyl-[peptide] at the reducing end + a peptidoglycan chain with N-acetylglucosamine at the non-reducing end.</text>
        <dbReference type="EC" id="4.2.2.29"/>
    </reaction>
</comment>
<evidence type="ECO:0000256" key="4">
    <source>
        <dbReference type="ARBA" id="ARBA00023136"/>
    </source>
</evidence>
<protein>
    <recommendedName>
        <fullName evidence="7">Endolytic murein transglycosylase</fullName>
        <ecNumber evidence="7">4.2.2.29</ecNumber>
    </recommendedName>
    <alternativeName>
        <fullName evidence="7">Peptidoglycan lytic transglycosylase</fullName>
    </alternativeName>
    <alternativeName>
        <fullName evidence="7">Peptidoglycan polymerization terminase</fullName>
    </alternativeName>
</protein>
<dbReference type="GO" id="GO:0008932">
    <property type="term" value="F:lytic endotransglycosylase activity"/>
    <property type="evidence" value="ECO:0007669"/>
    <property type="project" value="UniProtKB-UniRule"/>
</dbReference>
<keyword evidence="6 7" id="KW-0961">Cell wall biogenesis/degradation</keyword>
<dbReference type="GO" id="GO:0005886">
    <property type="term" value="C:plasma membrane"/>
    <property type="evidence" value="ECO:0007669"/>
    <property type="project" value="UniProtKB-UniRule"/>
</dbReference>
<dbReference type="EMBL" id="JAHLFV010000194">
    <property type="protein sequence ID" value="MBU3850572.1"/>
    <property type="molecule type" value="Genomic_DNA"/>
</dbReference>
<proteinExistence type="inferred from homology"/>
<keyword evidence="1 7" id="KW-1003">Cell membrane</keyword>
<dbReference type="InterPro" id="IPR003770">
    <property type="entry name" value="MLTG-like"/>
</dbReference>
<organism evidence="8 9">
    <name type="scientific">Candidatus Treponema excrementipullorum</name>
    <dbReference type="NCBI Taxonomy" id="2838768"/>
    <lineage>
        <taxon>Bacteria</taxon>
        <taxon>Pseudomonadati</taxon>
        <taxon>Spirochaetota</taxon>
        <taxon>Spirochaetia</taxon>
        <taxon>Spirochaetales</taxon>
        <taxon>Treponemataceae</taxon>
        <taxon>Treponema</taxon>
    </lineage>
</organism>
<dbReference type="HAMAP" id="MF_02065">
    <property type="entry name" value="MltG"/>
    <property type="match status" value="1"/>
</dbReference>
<dbReference type="Proteomes" id="UP000823914">
    <property type="component" value="Unassembled WGS sequence"/>
</dbReference>
<accession>A0A9E2L4A2</accession>
<evidence type="ECO:0000256" key="1">
    <source>
        <dbReference type="ARBA" id="ARBA00022475"/>
    </source>
</evidence>
<reference evidence="8" key="1">
    <citation type="journal article" date="2021" name="PeerJ">
        <title>Extensive microbial diversity within the chicken gut microbiome revealed by metagenomics and culture.</title>
        <authorList>
            <person name="Gilroy R."/>
            <person name="Ravi A."/>
            <person name="Getino M."/>
            <person name="Pursley I."/>
            <person name="Horton D.L."/>
            <person name="Alikhan N.F."/>
            <person name="Baker D."/>
            <person name="Gharbi K."/>
            <person name="Hall N."/>
            <person name="Watson M."/>
            <person name="Adriaenssens E.M."/>
            <person name="Foster-Nyarko E."/>
            <person name="Jarju S."/>
            <person name="Secka A."/>
            <person name="Antonio M."/>
            <person name="Oren A."/>
            <person name="Chaudhuri R.R."/>
            <person name="La Ragione R."/>
            <person name="Hildebrand F."/>
            <person name="Pallen M.J."/>
        </authorList>
    </citation>
    <scope>NUCLEOTIDE SEQUENCE</scope>
    <source>
        <strain evidence="8">Gambia15-2214</strain>
    </source>
</reference>
<keyword evidence="3 7" id="KW-1133">Transmembrane helix</keyword>
<dbReference type="AlphaFoldDB" id="A0A9E2L4A2"/>
<evidence type="ECO:0000256" key="6">
    <source>
        <dbReference type="ARBA" id="ARBA00023316"/>
    </source>
</evidence>
<name>A0A9E2L4A2_9SPIR</name>
<evidence type="ECO:0000256" key="5">
    <source>
        <dbReference type="ARBA" id="ARBA00023239"/>
    </source>
</evidence>
<dbReference type="Gene3D" id="3.30.1490.480">
    <property type="entry name" value="Endolytic murein transglycosylase"/>
    <property type="match status" value="2"/>
</dbReference>
<comment type="similarity">
    <text evidence="7">Belongs to the transglycosylase MltG family.</text>
</comment>
<evidence type="ECO:0000256" key="2">
    <source>
        <dbReference type="ARBA" id="ARBA00022692"/>
    </source>
</evidence>
<comment type="function">
    <text evidence="7">Functions as a peptidoglycan terminase that cleaves nascent peptidoglycan strands endolytically to terminate their elongation.</text>
</comment>
<reference evidence="8" key="2">
    <citation type="submission" date="2021-04" db="EMBL/GenBank/DDBJ databases">
        <authorList>
            <person name="Gilroy R."/>
        </authorList>
    </citation>
    <scope>NUCLEOTIDE SEQUENCE</scope>
    <source>
        <strain evidence="8">Gambia15-2214</strain>
    </source>
</reference>
<evidence type="ECO:0000256" key="3">
    <source>
        <dbReference type="ARBA" id="ARBA00022989"/>
    </source>
</evidence>
<feature type="site" description="Important for catalytic activity" evidence="7">
    <location>
        <position position="217"/>
    </location>
</feature>
<dbReference type="PANTHER" id="PTHR30518">
    <property type="entry name" value="ENDOLYTIC MUREIN TRANSGLYCOSYLASE"/>
    <property type="match status" value="1"/>
</dbReference>
<sequence length="342" mass="38313">MKKFFIAVAVCVFLLLIASAGGMWWWFSAQKPLTSSDTAISCQIEVPKGTTLRAVADNLKHQGLIRSNTVFYYQGRLDKVQIKSGTYTVSSDMSYNDIVALLQTGTDAQLIVSIPEGLTASKIGSILEEKGVVSQSDFLSAVKNKELIDSYHIPAESLEGYLFPDTYYFLPDSDPKDVVRKITDNFFEKIRTIEGIENLTDEELFELVTLASIVEREYRVASEAPIIASVFKNRIENNIGLYSCATIEYIITEIQGKPHPEIITNKDLKIENPYNTYMWRGLPPGPISNPGLVALTAVAHPAQTDYFYFRLIDPQTGTHHFSKDFEEHIDVGNLYTKKVSSN</sequence>
<dbReference type="NCBIfam" id="TIGR00247">
    <property type="entry name" value="endolytic transglycosylase MltG"/>
    <property type="match status" value="1"/>
</dbReference>
<gene>
    <name evidence="7 8" type="primary">mltG</name>
    <name evidence="8" type="ORF">IAA16_08405</name>
</gene>
<dbReference type="GO" id="GO:0071555">
    <property type="term" value="P:cell wall organization"/>
    <property type="evidence" value="ECO:0007669"/>
    <property type="project" value="UniProtKB-KW"/>
</dbReference>